<evidence type="ECO:0000313" key="3">
    <source>
        <dbReference type="Proteomes" id="UP000235616"/>
    </source>
</evidence>
<reference evidence="2 3" key="1">
    <citation type="submission" date="2018-01" db="EMBL/GenBank/DDBJ databases">
        <title>Whole genome analyses suggest that Burkholderia sensu lato contains two further novel genera in the rhizoxinica-symbiotica group Mycetohabitans gen. nov., and Trinickia gen. nov.: implications for the evolution of diazotrophy and nodulation in the Burkholderiaceae.</title>
        <authorList>
            <person name="Estrada-de los Santos P."/>
            <person name="Palmer M."/>
            <person name="Chavez-Ramirez B."/>
            <person name="Beukes C."/>
            <person name="Steenkamp E.T."/>
            <person name="Hirsch A.M."/>
            <person name="Manyaka P."/>
            <person name="Maluk M."/>
            <person name="Lafos M."/>
            <person name="Crook M."/>
            <person name="Gross E."/>
            <person name="Simon M.F."/>
            <person name="Bueno dos Reis Junior F."/>
            <person name="Poole P.S."/>
            <person name="Venter S.N."/>
            <person name="James E.K."/>
        </authorList>
    </citation>
    <scope>NUCLEOTIDE SEQUENCE [LARGE SCALE GENOMIC DNA]</scope>
    <source>
        <strain evidence="2 3">GIMN1.004</strain>
    </source>
</reference>
<keyword evidence="1" id="KW-0812">Transmembrane</keyword>
<dbReference type="AlphaFoldDB" id="A0A2N7W108"/>
<keyword evidence="3" id="KW-1185">Reference proteome</keyword>
<keyword evidence="1" id="KW-0472">Membrane</keyword>
<evidence type="ECO:0000313" key="2">
    <source>
        <dbReference type="EMBL" id="PMS23053.1"/>
    </source>
</evidence>
<keyword evidence="1" id="KW-1133">Transmembrane helix</keyword>
<evidence type="ECO:0000256" key="1">
    <source>
        <dbReference type="SAM" id="Phobius"/>
    </source>
</evidence>
<accession>A0A2N7W108</accession>
<sequence>MLTKIINFFSAAGWLANAFSIGIPSTMFLGVVFGWIKFFRKKSNLDSLLPKGFATTWSIDKVGSLAQIAIVDDQISDFPATELRRGGFQIKTFKQVKLSDIDKLSSFDIVFLDMKGVVKDDPEYGGLKLIEKLRSSNPYQKICAVSGQTFDPTATRFFKLADDYKKKPLTAHECKEVIEQFAGEIFDPEKVLEHGRLAFDRLRRKTRINVVEAVRKFTVSGNGRDVGALRSSLLEEGVNEHDCSAMLKLARMIARETD</sequence>
<protein>
    <recommendedName>
        <fullName evidence="4">Response regulatory domain-containing protein</fullName>
    </recommendedName>
</protein>
<comment type="caution">
    <text evidence="2">The sequence shown here is derived from an EMBL/GenBank/DDBJ whole genome shotgun (WGS) entry which is preliminary data.</text>
</comment>
<gene>
    <name evidence="2" type="ORF">C0Z18_02190</name>
</gene>
<dbReference type="EMBL" id="PNYA01000002">
    <property type="protein sequence ID" value="PMS23053.1"/>
    <property type="molecule type" value="Genomic_DNA"/>
</dbReference>
<dbReference type="SUPFAM" id="SSF52172">
    <property type="entry name" value="CheY-like"/>
    <property type="match status" value="1"/>
</dbReference>
<dbReference type="Proteomes" id="UP000235616">
    <property type="component" value="Unassembled WGS sequence"/>
</dbReference>
<organism evidence="2 3">
    <name type="scientific">Trinickia dabaoshanensis</name>
    <dbReference type="NCBI Taxonomy" id="564714"/>
    <lineage>
        <taxon>Bacteria</taxon>
        <taxon>Pseudomonadati</taxon>
        <taxon>Pseudomonadota</taxon>
        <taxon>Betaproteobacteria</taxon>
        <taxon>Burkholderiales</taxon>
        <taxon>Burkholderiaceae</taxon>
        <taxon>Trinickia</taxon>
    </lineage>
</organism>
<dbReference type="Gene3D" id="3.40.50.2300">
    <property type="match status" value="1"/>
</dbReference>
<dbReference type="InterPro" id="IPR011006">
    <property type="entry name" value="CheY-like_superfamily"/>
</dbReference>
<proteinExistence type="predicted"/>
<feature type="transmembrane region" description="Helical" evidence="1">
    <location>
        <begin position="12"/>
        <end position="36"/>
    </location>
</feature>
<name>A0A2N7W108_9BURK</name>
<evidence type="ECO:0008006" key="4">
    <source>
        <dbReference type="Google" id="ProtNLM"/>
    </source>
</evidence>